<feature type="chain" id="PRO_5042949893" evidence="1">
    <location>
        <begin position="19"/>
        <end position="182"/>
    </location>
</feature>
<feature type="signal peptide" evidence="1">
    <location>
        <begin position="1"/>
        <end position="18"/>
    </location>
</feature>
<keyword evidence="1" id="KW-0732">Signal</keyword>
<evidence type="ECO:0000313" key="2">
    <source>
        <dbReference type="EMBL" id="GMR57896.1"/>
    </source>
</evidence>
<proteinExistence type="predicted"/>
<name>A0AAN5D7N6_9BILA</name>
<dbReference type="EMBL" id="BTRK01000006">
    <property type="protein sequence ID" value="GMR57896.1"/>
    <property type="molecule type" value="Genomic_DNA"/>
</dbReference>
<accession>A0AAN5D7N6</accession>
<protein>
    <submittedName>
        <fullName evidence="2">Uncharacterized protein</fullName>
    </submittedName>
</protein>
<dbReference type="Proteomes" id="UP001328107">
    <property type="component" value="Unassembled WGS sequence"/>
</dbReference>
<gene>
    <name evidence="2" type="ORF">PMAYCL1PPCAC_28091</name>
</gene>
<keyword evidence="3" id="KW-1185">Reference proteome</keyword>
<reference evidence="3" key="1">
    <citation type="submission" date="2022-10" db="EMBL/GenBank/DDBJ databases">
        <title>Genome assembly of Pristionchus species.</title>
        <authorList>
            <person name="Yoshida K."/>
            <person name="Sommer R.J."/>
        </authorList>
    </citation>
    <scope>NUCLEOTIDE SEQUENCE [LARGE SCALE GENOMIC DNA]</scope>
    <source>
        <strain evidence="3">RS5460</strain>
    </source>
</reference>
<evidence type="ECO:0000256" key="1">
    <source>
        <dbReference type="SAM" id="SignalP"/>
    </source>
</evidence>
<comment type="caution">
    <text evidence="2">The sequence shown here is derived from an EMBL/GenBank/DDBJ whole genome shotgun (WGS) entry which is preliminary data.</text>
</comment>
<sequence>MTRATVLLLLALATIASTYPISTKTSVNRFYGQLFEKYFAEEYDELFNQLYEKFNSFAPGLIKEKDVKRIKNGFVAFFEGEEDLVTLVSNAKRYGITKRIEVEFKKRESLMTEEAQKFDYLQRAPHDTFTENFADFREKYNELSPSAKDSVEAQFPIFGMLDEVEVHVKVADRVLGHLRKMA</sequence>
<organism evidence="2 3">
    <name type="scientific">Pristionchus mayeri</name>
    <dbReference type="NCBI Taxonomy" id="1317129"/>
    <lineage>
        <taxon>Eukaryota</taxon>
        <taxon>Metazoa</taxon>
        <taxon>Ecdysozoa</taxon>
        <taxon>Nematoda</taxon>
        <taxon>Chromadorea</taxon>
        <taxon>Rhabditida</taxon>
        <taxon>Rhabditina</taxon>
        <taxon>Diplogasteromorpha</taxon>
        <taxon>Diplogasteroidea</taxon>
        <taxon>Neodiplogasteridae</taxon>
        <taxon>Pristionchus</taxon>
    </lineage>
</organism>
<evidence type="ECO:0000313" key="3">
    <source>
        <dbReference type="Proteomes" id="UP001328107"/>
    </source>
</evidence>
<dbReference type="AlphaFoldDB" id="A0AAN5D7N6"/>